<organism evidence="2 3">
    <name type="scientific">Phanerochaete sordida</name>
    <dbReference type="NCBI Taxonomy" id="48140"/>
    <lineage>
        <taxon>Eukaryota</taxon>
        <taxon>Fungi</taxon>
        <taxon>Dikarya</taxon>
        <taxon>Basidiomycota</taxon>
        <taxon>Agaricomycotina</taxon>
        <taxon>Agaricomycetes</taxon>
        <taxon>Polyporales</taxon>
        <taxon>Phanerochaetaceae</taxon>
        <taxon>Phanerochaete</taxon>
    </lineage>
</organism>
<evidence type="ECO:0000313" key="2">
    <source>
        <dbReference type="EMBL" id="GJE86190.1"/>
    </source>
</evidence>
<evidence type="ECO:0000256" key="1">
    <source>
        <dbReference type="SAM" id="MobiDB-lite"/>
    </source>
</evidence>
<gene>
    <name evidence="2" type="ORF">PsYK624_022700</name>
</gene>
<dbReference type="EMBL" id="BPQB01000003">
    <property type="protein sequence ID" value="GJE86190.1"/>
    <property type="molecule type" value="Genomic_DNA"/>
</dbReference>
<feature type="compositionally biased region" description="Basic residues" evidence="1">
    <location>
        <begin position="22"/>
        <end position="33"/>
    </location>
</feature>
<dbReference type="Proteomes" id="UP000703269">
    <property type="component" value="Unassembled WGS sequence"/>
</dbReference>
<protein>
    <submittedName>
        <fullName evidence="2">Uncharacterized protein</fullName>
    </submittedName>
</protein>
<proteinExistence type="predicted"/>
<accession>A0A9P3G1Y4</accession>
<sequence length="439" mass="47318">MPTTRSQAAGKPPSTQAPAKPPSRKKPASKRAPKSGAHDGADKPEPEVPGKRKAEDAVENRDEKEAEQPPEKRAKADEDEAGGEDKENEAAAADHPAKHVYQSGTIERGHIYFFYRPKVELEEVHSVDDVQRFHILLVPRPPEFASGGGGSADAGEGEMSLVQEGADAVPAGATTDERKKRFRLIVVGKKQLPDPEHAKGRKGTFWATIVTVGEDLKQLQEGLGEKEYETKTKGTRHQGPARLAARGAYAIVNSQGRTPSSRETHLGYHLSHPAPENFGDVQKALGILQASSFVVQVKNPDAPNTAGFNVGLAGNKKAEFPQDIMKEVFGAGGEKGRESFGLRFATVERPEMLDYEGAELLLIAARSGEDGLETSLGEGRGEGKSIQSSVVPLAKLIIVRAALTEIEEQESKESIDHVLKELAIDAHKIPAEPLEGEWA</sequence>
<feature type="compositionally biased region" description="Basic and acidic residues" evidence="1">
    <location>
        <begin position="36"/>
        <end position="76"/>
    </location>
</feature>
<dbReference type="AlphaFoldDB" id="A0A9P3G1Y4"/>
<dbReference type="PANTHER" id="PTHR34776:SF1">
    <property type="entry name" value="F17F16.3 PROTEIN"/>
    <property type="match status" value="1"/>
</dbReference>
<name>A0A9P3G1Y4_9APHY</name>
<feature type="region of interest" description="Disordered" evidence="1">
    <location>
        <begin position="1"/>
        <end position="101"/>
    </location>
</feature>
<reference evidence="2 3" key="1">
    <citation type="submission" date="2021-08" db="EMBL/GenBank/DDBJ databases">
        <title>Draft Genome Sequence of Phanerochaete sordida strain YK-624.</title>
        <authorList>
            <person name="Mori T."/>
            <person name="Dohra H."/>
            <person name="Suzuki T."/>
            <person name="Kawagishi H."/>
            <person name="Hirai H."/>
        </authorList>
    </citation>
    <scope>NUCLEOTIDE SEQUENCE [LARGE SCALE GENOMIC DNA]</scope>
    <source>
        <strain evidence="2 3">YK-624</strain>
    </source>
</reference>
<evidence type="ECO:0000313" key="3">
    <source>
        <dbReference type="Proteomes" id="UP000703269"/>
    </source>
</evidence>
<dbReference type="PANTHER" id="PTHR34776">
    <property type="entry name" value="F17F16.3 PROTEIN"/>
    <property type="match status" value="1"/>
</dbReference>
<keyword evidence="3" id="KW-1185">Reference proteome</keyword>
<dbReference type="OrthoDB" id="1028014at2759"/>
<comment type="caution">
    <text evidence="2">The sequence shown here is derived from an EMBL/GenBank/DDBJ whole genome shotgun (WGS) entry which is preliminary data.</text>
</comment>